<dbReference type="EMBL" id="CAJVPU010061520">
    <property type="protein sequence ID" value="CAG8778679.1"/>
    <property type="molecule type" value="Genomic_DNA"/>
</dbReference>
<evidence type="ECO:0000313" key="2">
    <source>
        <dbReference type="Proteomes" id="UP000789702"/>
    </source>
</evidence>
<keyword evidence="2" id="KW-1185">Reference proteome</keyword>
<gene>
    <name evidence="1" type="ORF">DHETER_LOCUS16276</name>
</gene>
<organism evidence="1 2">
    <name type="scientific">Dentiscutata heterogama</name>
    <dbReference type="NCBI Taxonomy" id="1316150"/>
    <lineage>
        <taxon>Eukaryota</taxon>
        <taxon>Fungi</taxon>
        <taxon>Fungi incertae sedis</taxon>
        <taxon>Mucoromycota</taxon>
        <taxon>Glomeromycotina</taxon>
        <taxon>Glomeromycetes</taxon>
        <taxon>Diversisporales</taxon>
        <taxon>Gigasporaceae</taxon>
        <taxon>Dentiscutata</taxon>
    </lineage>
</organism>
<proteinExistence type="predicted"/>
<reference evidence="1" key="1">
    <citation type="submission" date="2021-06" db="EMBL/GenBank/DDBJ databases">
        <authorList>
            <person name="Kallberg Y."/>
            <person name="Tangrot J."/>
            <person name="Rosling A."/>
        </authorList>
    </citation>
    <scope>NUCLEOTIDE SEQUENCE</scope>
    <source>
        <strain evidence="1">IL203A</strain>
    </source>
</reference>
<name>A0ACA9R6C2_9GLOM</name>
<accession>A0ACA9R6C2</accession>
<feature type="non-terminal residue" evidence="1">
    <location>
        <position position="1"/>
    </location>
</feature>
<protein>
    <submittedName>
        <fullName evidence="1">4210_t:CDS:1</fullName>
    </submittedName>
</protein>
<evidence type="ECO:0000313" key="1">
    <source>
        <dbReference type="EMBL" id="CAG8778679.1"/>
    </source>
</evidence>
<comment type="caution">
    <text evidence="1">The sequence shown here is derived from an EMBL/GenBank/DDBJ whole genome shotgun (WGS) entry which is preliminary data.</text>
</comment>
<dbReference type="Proteomes" id="UP000789702">
    <property type="component" value="Unassembled WGS sequence"/>
</dbReference>
<sequence length="93" mass="10640">YASNGNLRQYLLKNEIKWPEKVQLASQIAEGMSYIHSLNIIHCNLHTLNILIHNRNVKISDFKLSKNLNCISAANNEKNLGVIPFVDPRIRKS</sequence>
<feature type="non-terminal residue" evidence="1">
    <location>
        <position position="93"/>
    </location>
</feature>